<keyword evidence="2" id="KW-1185">Reference proteome</keyword>
<comment type="caution">
    <text evidence="1">The sequence shown here is derived from an EMBL/GenBank/DDBJ whole genome shotgun (WGS) entry which is preliminary data.</text>
</comment>
<protein>
    <submittedName>
        <fullName evidence="1">Uncharacterized protein</fullName>
    </submittedName>
</protein>
<reference evidence="1" key="1">
    <citation type="submission" date="2021-01" db="EMBL/GenBank/DDBJ databases">
        <authorList>
            <consortium name="Genoscope - CEA"/>
            <person name="William W."/>
        </authorList>
    </citation>
    <scope>NUCLEOTIDE SEQUENCE</scope>
</reference>
<dbReference type="EMBL" id="CAJJDN010000037">
    <property type="protein sequence ID" value="CAD8077888.1"/>
    <property type="molecule type" value="Genomic_DNA"/>
</dbReference>
<dbReference type="AlphaFoldDB" id="A0A8S1MBS9"/>
<dbReference type="Proteomes" id="UP000692954">
    <property type="component" value="Unassembled WGS sequence"/>
</dbReference>
<organism evidence="1 2">
    <name type="scientific">Paramecium sonneborni</name>
    <dbReference type="NCBI Taxonomy" id="65129"/>
    <lineage>
        <taxon>Eukaryota</taxon>
        <taxon>Sar</taxon>
        <taxon>Alveolata</taxon>
        <taxon>Ciliophora</taxon>
        <taxon>Intramacronucleata</taxon>
        <taxon>Oligohymenophorea</taxon>
        <taxon>Peniculida</taxon>
        <taxon>Parameciidae</taxon>
        <taxon>Paramecium</taxon>
    </lineage>
</organism>
<gene>
    <name evidence="1" type="ORF">PSON_ATCC_30995.1.T0370005</name>
</gene>
<sequence>MKIKIQLRAMEQYLEANKIHKAKEVDQNGSLLNYNEWKNYVIQLKINTTKFQNYNLIIQINPINTFIFGTLRQIKIFKQIYI</sequence>
<evidence type="ECO:0000313" key="2">
    <source>
        <dbReference type="Proteomes" id="UP000692954"/>
    </source>
</evidence>
<evidence type="ECO:0000313" key="1">
    <source>
        <dbReference type="EMBL" id="CAD8077888.1"/>
    </source>
</evidence>
<accession>A0A8S1MBS9</accession>
<proteinExistence type="predicted"/>
<name>A0A8S1MBS9_9CILI</name>